<dbReference type="PANTHER" id="PTHR47967">
    <property type="entry name" value="OS07G0603500 PROTEIN-RELATED"/>
    <property type="match status" value="1"/>
</dbReference>
<sequence length="410" mass="45568">MANSYIAFSIFVLITRFSTGVEATNRTKLVLRLIHRDSIFRPSYSDAKNDLRAPLVPYERGLLFLVNISIGEPPIPQLLAMDTGSSLTWLHPHLCTGCNPPANRAPLNNPKRSSTCTKLSCDFKYQCQEYFVNSDCSQVSSQCTYKIEYVDRSYARGIIVSEKFTFATSDDGISVIPDLLFGCGLESRGNVLRLNGILGLSNLNRHSLVSRVGKKFSYCIGNISDPYYTYNQLVLGEGAVLEGESTRLGIRHGHYVVSLQGISVGETKLEFNEQEFYYNVVIDSGSTLTSLKRSAFEPLKEAVVNMLDGLIQPVLIEGFGERPCYRGDLVRDLKGFPTVTLHLDGETELSLDVEGMFQRIGSDLFCMAVVASTNGINIIGVLAQQYYNVGFDLNEMKVSFLKIECEVLED</sequence>
<dbReference type="Pfam" id="PF14543">
    <property type="entry name" value="TAXi_N"/>
    <property type="match status" value="1"/>
</dbReference>
<dbReference type="Proteomes" id="UP000030748">
    <property type="component" value="Unassembled WGS sequence"/>
</dbReference>
<organism evidence="8 9">
    <name type="scientific">Erythranthe guttata</name>
    <name type="common">Yellow monkey flower</name>
    <name type="synonym">Mimulus guttatus</name>
    <dbReference type="NCBI Taxonomy" id="4155"/>
    <lineage>
        <taxon>Eukaryota</taxon>
        <taxon>Viridiplantae</taxon>
        <taxon>Streptophyta</taxon>
        <taxon>Embryophyta</taxon>
        <taxon>Tracheophyta</taxon>
        <taxon>Spermatophyta</taxon>
        <taxon>Magnoliopsida</taxon>
        <taxon>eudicotyledons</taxon>
        <taxon>Gunneridae</taxon>
        <taxon>Pentapetalae</taxon>
        <taxon>asterids</taxon>
        <taxon>lamiids</taxon>
        <taxon>Lamiales</taxon>
        <taxon>Phrymaceae</taxon>
        <taxon>Erythranthe</taxon>
    </lineage>
</organism>
<dbReference type="InterPro" id="IPR032799">
    <property type="entry name" value="TAXi_C"/>
</dbReference>
<keyword evidence="2" id="KW-0645">Protease</keyword>
<dbReference type="GO" id="GO:0005576">
    <property type="term" value="C:extracellular region"/>
    <property type="evidence" value="ECO:0000318"/>
    <property type="project" value="GO_Central"/>
</dbReference>
<dbReference type="Gene3D" id="2.40.70.10">
    <property type="entry name" value="Acid Proteases"/>
    <property type="match status" value="2"/>
</dbReference>
<dbReference type="KEGG" id="egt:105949945"/>
<evidence type="ECO:0000256" key="6">
    <source>
        <dbReference type="SAM" id="SignalP"/>
    </source>
</evidence>
<feature type="domain" description="Peptidase A1" evidence="7">
    <location>
        <begin position="64"/>
        <end position="401"/>
    </location>
</feature>
<keyword evidence="6" id="KW-0732">Signal</keyword>
<accession>A0A022PVF3</accession>
<evidence type="ECO:0000256" key="3">
    <source>
        <dbReference type="ARBA" id="ARBA00022750"/>
    </source>
</evidence>
<dbReference type="PANTHER" id="PTHR47967:SF14">
    <property type="entry name" value="EUKARYOTIC ASPARTYL PROTEASE FAMILY PROTEIN"/>
    <property type="match status" value="1"/>
</dbReference>
<feature type="chain" id="PRO_5001506321" description="Peptidase A1 domain-containing protein" evidence="6">
    <location>
        <begin position="24"/>
        <end position="410"/>
    </location>
</feature>
<evidence type="ECO:0000256" key="1">
    <source>
        <dbReference type="ARBA" id="ARBA00007447"/>
    </source>
</evidence>
<comment type="similarity">
    <text evidence="1">Belongs to the peptidase A1 family.</text>
</comment>
<dbReference type="EMBL" id="KI632337">
    <property type="protein sequence ID" value="EYU18225.1"/>
    <property type="molecule type" value="Genomic_DNA"/>
</dbReference>
<dbReference type="Pfam" id="PF14541">
    <property type="entry name" value="TAXi_C"/>
    <property type="match status" value="1"/>
</dbReference>
<gene>
    <name evidence="8" type="ORF">MIMGU_mgv1a027107mg</name>
</gene>
<keyword evidence="5" id="KW-0325">Glycoprotein</keyword>
<keyword evidence="3" id="KW-0064">Aspartyl protease</keyword>
<dbReference type="eggNOG" id="KOG1339">
    <property type="taxonomic scope" value="Eukaryota"/>
</dbReference>
<dbReference type="GO" id="GO:0006508">
    <property type="term" value="P:proteolysis"/>
    <property type="evidence" value="ECO:0007669"/>
    <property type="project" value="UniProtKB-KW"/>
</dbReference>
<keyword evidence="9" id="KW-1185">Reference proteome</keyword>
<evidence type="ECO:0000259" key="7">
    <source>
        <dbReference type="PROSITE" id="PS51767"/>
    </source>
</evidence>
<reference evidence="8 9" key="1">
    <citation type="journal article" date="2013" name="Proc. Natl. Acad. Sci. U.S.A.">
        <title>Fine-scale variation in meiotic recombination in Mimulus inferred from population shotgun sequencing.</title>
        <authorList>
            <person name="Hellsten U."/>
            <person name="Wright K.M."/>
            <person name="Jenkins J."/>
            <person name="Shu S."/>
            <person name="Yuan Y."/>
            <person name="Wessler S.R."/>
            <person name="Schmutz J."/>
            <person name="Willis J.H."/>
            <person name="Rokhsar D.S."/>
        </authorList>
    </citation>
    <scope>NUCLEOTIDE SEQUENCE [LARGE SCALE GENOMIC DNA]</scope>
    <source>
        <strain evidence="9">cv. DUN x IM62</strain>
    </source>
</reference>
<dbReference type="CDD" id="cd05476">
    <property type="entry name" value="pepsin_A_like_plant"/>
    <property type="match status" value="1"/>
</dbReference>
<dbReference type="PhylomeDB" id="A0A022PVF3"/>
<dbReference type="PROSITE" id="PS51767">
    <property type="entry name" value="PEPTIDASE_A1"/>
    <property type="match status" value="1"/>
</dbReference>
<evidence type="ECO:0000256" key="4">
    <source>
        <dbReference type="ARBA" id="ARBA00022801"/>
    </source>
</evidence>
<dbReference type="FunFam" id="2.40.70.10:FF:000033">
    <property type="entry name" value="Aspartyl protease family protein"/>
    <property type="match status" value="1"/>
</dbReference>
<dbReference type="OMA" id="CLPCKCY"/>
<dbReference type="SUPFAM" id="SSF50630">
    <property type="entry name" value="Acid proteases"/>
    <property type="match status" value="1"/>
</dbReference>
<dbReference type="GO" id="GO:0004190">
    <property type="term" value="F:aspartic-type endopeptidase activity"/>
    <property type="evidence" value="ECO:0000318"/>
    <property type="project" value="GO_Central"/>
</dbReference>
<feature type="signal peptide" evidence="6">
    <location>
        <begin position="1"/>
        <end position="23"/>
    </location>
</feature>
<dbReference type="InterPro" id="IPR032861">
    <property type="entry name" value="TAXi_N"/>
</dbReference>
<evidence type="ECO:0000313" key="8">
    <source>
        <dbReference type="EMBL" id="EYU18225.1"/>
    </source>
</evidence>
<name>A0A022PVF3_ERYGU</name>
<dbReference type="InterPro" id="IPR033121">
    <property type="entry name" value="PEPTIDASE_A1"/>
</dbReference>
<evidence type="ECO:0000313" key="9">
    <source>
        <dbReference type="Proteomes" id="UP000030748"/>
    </source>
</evidence>
<dbReference type="InterPro" id="IPR034161">
    <property type="entry name" value="Pepsin-like_plant"/>
</dbReference>
<dbReference type="OrthoDB" id="2747330at2759"/>
<evidence type="ECO:0000256" key="2">
    <source>
        <dbReference type="ARBA" id="ARBA00022670"/>
    </source>
</evidence>
<dbReference type="InterPro" id="IPR021109">
    <property type="entry name" value="Peptidase_aspartic_dom_sf"/>
</dbReference>
<protein>
    <recommendedName>
        <fullName evidence="7">Peptidase A1 domain-containing protein</fullName>
    </recommendedName>
</protein>
<dbReference type="AlphaFoldDB" id="A0A022PVF3"/>
<evidence type="ECO:0000256" key="5">
    <source>
        <dbReference type="ARBA" id="ARBA00023180"/>
    </source>
</evidence>
<dbReference type="InterPro" id="IPR051708">
    <property type="entry name" value="Plant_Aspart_Prot_A1"/>
</dbReference>
<proteinExistence type="inferred from homology"/>
<dbReference type="STRING" id="4155.A0A022PVF3"/>
<keyword evidence="4" id="KW-0378">Hydrolase</keyword>